<organism evidence="1 2">
    <name type="scientific">Pluteus cervinus</name>
    <dbReference type="NCBI Taxonomy" id="181527"/>
    <lineage>
        <taxon>Eukaryota</taxon>
        <taxon>Fungi</taxon>
        <taxon>Dikarya</taxon>
        <taxon>Basidiomycota</taxon>
        <taxon>Agaricomycotina</taxon>
        <taxon>Agaricomycetes</taxon>
        <taxon>Agaricomycetidae</taxon>
        <taxon>Agaricales</taxon>
        <taxon>Pluteineae</taxon>
        <taxon>Pluteaceae</taxon>
        <taxon>Pluteus</taxon>
    </lineage>
</organism>
<dbReference type="EMBL" id="ML208539">
    <property type="protein sequence ID" value="TFK63116.1"/>
    <property type="molecule type" value="Genomic_DNA"/>
</dbReference>
<dbReference type="Proteomes" id="UP000308600">
    <property type="component" value="Unassembled WGS sequence"/>
</dbReference>
<reference evidence="1 2" key="1">
    <citation type="journal article" date="2019" name="Nat. Ecol. Evol.">
        <title>Megaphylogeny resolves global patterns of mushroom evolution.</title>
        <authorList>
            <person name="Varga T."/>
            <person name="Krizsan K."/>
            <person name="Foldi C."/>
            <person name="Dima B."/>
            <person name="Sanchez-Garcia M."/>
            <person name="Sanchez-Ramirez S."/>
            <person name="Szollosi G.J."/>
            <person name="Szarkandi J.G."/>
            <person name="Papp V."/>
            <person name="Albert L."/>
            <person name="Andreopoulos W."/>
            <person name="Angelini C."/>
            <person name="Antonin V."/>
            <person name="Barry K.W."/>
            <person name="Bougher N.L."/>
            <person name="Buchanan P."/>
            <person name="Buyck B."/>
            <person name="Bense V."/>
            <person name="Catcheside P."/>
            <person name="Chovatia M."/>
            <person name="Cooper J."/>
            <person name="Damon W."/>
            <person name="Desjardin D."/>
            <person name="Finy P."/>
            <person name="Geml J."/>
            <person name="Haridas S."/>
            <person name="Hughes K."/>
            <person name="Justo A."/>
            <person name="Karasinski D."/>
            <person name="Kautmanova I."/>
            <person name="Kiss B."/>
            <person name="Kocsube S."/>
            <person name="Kotiranta H."/>
            <person name="LaButti K.M."/>
            <person name="Lechner B.E."/>
            <person name="Liimatainen K."/>
            <person name="Lipzen A."/>
            <person name="Lukacs Z."/>
            <person name="Mihaltcheva S."/>
            <person name="Morgado L.N."/>
            <person name="Niskanen T."/>
            <person name="Noordeloos M.E."/>
            <person name="Ohm R.A."/>
            <person name="Ortiz-Santana B."/>
            <person name="Ovrebo C."/>
            <person name="Racz N."/>
            <person name="Riley R."/>
            <person name="Savchenko A."/>
            <person name="Shiryaev A."/>
            <person name="Soop K."/>
            <person name="Spirin V."/>
            <person name="Szebenyi C."/>
            <person name="Tomsovsky M."/>
            <person name="Tulloss R.E."/>
            <person name="Uehling J."/>
            <person name="Grigoriev I.V."/>
            <person name="Vagvolgyi C."/>
            <person name="Papp T."/>
            <person name="Martin F.M."/>
            <person name="Miettinen O."/>
            <person name="Hibbett D.S."/>
            <person name="Nagy L.G."/>
        </authorList>
    </citation>
    <scope>NUCLEOTIDE SEQUENCE [LARGE SCALE GENOMIC DNA]</scope>
    <source>
        <strain evidence="1 2">NL-1719</strain>
    </source>
</reference>
<evidence type="ECO:0000313" key="1">
    <source>
        <dbReference type="EMBL" id="TFK63116.1"/>
    </source>
</evidence>
<sequence length="520" mass="59111">MVFPTGITKSSSQELLIASDSSPIACLPPEILPLVFLEVRQASRAKSSAILAISRVSRLWRNIALSTPELWTWIDIPDVGMIQTFLIRAKNRPLSIALKEVRSNNRLPITAALQSLHHIRYLKLSVYYYIDWSRLGPFVEMTRPARALETLHLDGICLPEPPGLPFSGSLPSLRHLHLHRFDTEWKTIPDCPRLRSLCIITPEILIGIPEFLQRLPTFPLLEELETGGIFEEGSGAGYLTDRIELPNLKYLTFNNEETCDVIALLGSLHVPSTCKIRLKVNQNEPDEHLSLFPALATCRRGTVGHIRELKVIADGWVGLRIYEGHKEPEREDEPYGYTADGRSNLQFTIWQPFNEPKPRHPIRLATRICRNHLDLSRLEAIDLVSKDVTDYPTPSFWEFIDSLSTLRALKVRQIYARSFIEYISTTLQSDEPIIPFGIINKLVYEDPTNDTQQYPMRLTGLIEYLRARVDKECPLATLTLVHVGTSQVPGGFLEELRGLVPQVKRKVKMIVHNKAQLVDE</sequence>
<proteinExistence type="predicted"/>
<keyword evidence="2" id="KW-1185">Reference proteome</keyword>
<protein>
    <submittedName>
        <fullName evidence="1">Uncharacterized protein</fullName>
    </submittedName>
</protein>
<evidence type="ECO:0000313" key="2">
    <source>
        <dbReference type="Proteomes" id="UP000308600"/>
    </source>
</evidence>
<accession>A0ACD3AC73</accession>
<name>A0ACD3AC73_9AGAR</name>
<gene>
    <name evidence="1" type="ORF">BDN72DRAFT_964126</name>
</gene>